<dbReference type="InterPro" id="IPR036873">
    <property type="entry name" value="Rhodanese-like_dom_sf"/>
</dbReference>
<proteinExistence type="predicted"/>
<feature type="domain" description="Rhodanese" evidence="1">
    <location>
        <begin position="250"/>
        <end position="339"/>
    </location>
</feature>
<evidence type="ECO:0000313" key="4">
    <source>
        <dbReference type="Proteomes" id="UP000027586"/>
    </source>
</evidence>
<dbReference type="AlphaFoldDB" id="A0A068SHB2"/>
<comment type="caution">
    <text evidence="2">The sequence shown here is derived from an EMBL/GenBank/DDBJ whole genome shotgun (WGS) entry which is preliminary data.</text>
</comment>
<dbReference type="OrthoDB" id="25002at2759"/>
<keyword evidence="2" id="KW-0808">Transferase</keyword>
<dbReference type="Pfam" id="PF00581">
    <property type="entry name" value="Rhodanese"/>
    <property type="match status" value="1"/>
</dbReference>
<dbReference type="Gene3D" id="3.30.70.100">
    <property type="match status" value="1"/>
</dbReference>
<dbReference type="Pfam" id="PF12368">
    <property type="entry name" value="Rhodanese_C"/>
    <property type="match status" value="1"/>
</dbReference>
<organism evidence="2 4">
    <name type="scientific">Lichtheimia corymbifera JMRC:FSU:9682</name>
    <dbReference type="NCBI Taxonomy" id="1263082"/>
    <lineage>
        <taxon>Eukaryota</taxon>
        <taxon>Fungi</taxon>
        <taxon>Fungi incertae sedis</taxon>
        <taxon>Mucoromycota</taxon>
        <taxon>Mucoromycotina</taxon>
        <taxon>Mucoromycetes</taxon>
        <taxon>Mucorales</taxon>
        <taxon>Lichtheimiaceae</taxon>
        <taxon>Lichtheimia</taxon>
    </lineage>
</organism>
<dbReference type="STRING" id="1263082.A0A068SHB2"/>
<dbReference type="InterPro" id="IPR040503">
    <property type="entry name" value="TRHO_N"/>
</dbReference>
<sequence>MSKTRGLKSLAARQVVREKKIEASRWHCCNTDYDTIESIARHVHSCHELDIEAWETRLKEQRKGSMSCSSSETDMAAFQRRRAPKGSSDPITVECKCNMDESCVILFYKYTKVTDPSYYAREHQERCEQLDLQGKVRIANEGINTTLAGKRVAIDAYLDWIIGTDLFTDDERARLIKTHPNHDQNRYTFFKPSTGCRHVFADLSVKVVKEICPLGRPDIIGVEQLLNDPMQSTGKLPPAEFHDMLLSHATDPDTIVLDTRNYYESRIGAFKGAKTPAIRKFGRFPDYVDRNRQALEGKTIFTYCTGGIRCEKATAYMRHALSNDTQIFMLDGGIHNYLEWCKANGIRQNNNEDGPLWIGKNYVFDGRQGLALEEEDDKRQILGKCQRCSQPWDDYRKCSSTHCHLLILYCHSCVPADENAYCCQDCQQGIRGEDGVCGCERQRRQEEMKPLCV</sequence>
<dbReference type="InterPro" id="IPR020936">
    <property type="entry name" value="TrhO"/>
</dbReference>
<dbReference type="Pfam" id="PF17773">
    <property type="entry name" value="UPF0176_N"/>
    <property type="match status" value="1"/>
</dbReference>
<evidence type="ECO:0000313" key="2">
    <source>
        <dbReference type="EMBL" id="CDH60616.1"/>
    </source>
</evidence>
<dbReference type="InterPro" id="IPR022111">
    <property type="entry name" value="Rhodanese_C"/>
</dbReference>
<evidence type="ECO:0000259" key="1">
    <source>
        <dbReference type="PROSITE" id="PS50206"/>
    </source>
</evidence>
<reference evidence="2 4" key="1">
    <citation type="submission" date="2013-08" db="EMBL/GenBank/DDBJ databases">
        <title>Gene expansion shapes genome architecture in the human pathogen Lichtheimia corymbifera: an evolutionary genomics analysis in the ancient terrestrial Mucorales (Mucoromycotina).</title>
        <authorList>
            <person name="Schwartze V.U."/>
            <person name="Winter S."/>
            <person name="Shelest E."/>
            <person name="Marcet-Houben M."/>
            <person name="Horn F."/>
            <person name="Wehner S."/>
            <person name="Hoffmann K."/>
            <person name="Riege K."/>
            <person name="Sammeth M."/>
            <person name="Nowrousian M."/>
            <person name="Valiante V."/>
            <person name="Linde J."/>
            <person name="Jacobsen I.D."/>
            <person name="Marz M."/>
            <person name="Brakhage A.A."/>
            <person name="Gabaldon T."/>
            <person name="Bocker S."/>
            <person name="Voigt K."/>
        </authorList>
    </citation>
    <scope>NUCLEOTIDE SEQUENCE [LARGE SCALE GENOMIC DNA]</scope>
    <source>
        <strain evidence="2">FSU 9682</strain>
        <strain evidence="4">JMRC:FSU:9682</strain>
    </source>
</reference>
<name>A0A068SHB2_9FUNG</name>
<dbReference type="SUPFAM" id="SSF52821">
    <property type="entry name" value="Rhodanese/Cell cycle control phosphatase"/>
    <property type="match status" value="1"/>
</dbReference>
<dbReference type="Proteomes" id="UP000027586">
    <property type="component" value="Unassembled WGS sequence"/>
</dbReference>
<dbReference type="InterPro" id="IPR001763">
    <property type="entry name" value="Rhodanese-like_dom"/>
</dbReference>
<dbReference type="VEuPathDB" id="FungiDB:LCOR_11398.1"/>
<dbReference type="SMART" id="SM00450">
    <property type="entry name" value="RHOD"/>
    <property type="match status" value="1"/>
</dbReference>
<protein>
    <submittedName>
        <fullName evidence="2">Thiosulfate sulfurtransferase rhodanese-likedomain-containing protein 2</fullName>
    </submittedName>
</protein>
<dbReference type="VEuPathDB" id="FungiDB:LCOR_12090.1"/>
<dbReference type="PANTHER" id="PTHR43268:SF6">
    <property type="entry name" value="THIOSULFATE SULFURTRANSFERASE_RHODANESE-LIKE DOMAIN-CONTAINING PROTEIN 2"/>
    <property type="match status" value="1"/>
</dbReference>
<dbReference type="PANTHER" id="PTHR43268">
    <property type="entry name" value="THIOSULFATE SULFURTRANSFERASE/RHODANESE-LIKE DOMAIN-CONTAINING PROTEIN 2"/>
    <property type="match status" value="1"/>
</dbReference>
<dbReference type="PROSITE" id="PS50206">
    <property type="entry name" value="RHODANESE_3"/>
    <property type="match status" value="1"/>
</dbReference>
<dbReference type="EMBL" id="CBTN010000099">
    <property type="protein sequence ID" value="CDH60616.1"/>
    <property type="molecule type" value="Genomic_DNA"/>
</dbReference>
<gene>
    <name evidence="2" type="ORF">LCOR_11398.1</name>
    <name evidence="3" type="ORF">LCOR_12090.1</name>
</gene>
<keyword evidence="4" id="KW-1185">Reference proteome</keyword>
<accession>A0A068SHB2</accession>
<dbReference type="Gene3D" id="3.40.250.10">
    <property type="entry name" value="Rhodanese-like domain"/>
    <property type="match status" value="1"/>
</dbReference>
<evidence type="ECO:0000313" key="3">
    <source>
        <dbReference type="EMBL" id="CDH61312.1"/>
    </source>
</evidence>
<dbReference type="GO" id="GO:0016740">
    <property type="term" value="F:transferase activity"/>
    <property type="evidence" value="ECO:0007669"/>
    <property type="project" value="UniProtKB-KW"/>
</dbReference>
<dbReference type="EMBL" id="CBTN010000172">
    <property type="protein sequence ID" value="CDH61312.1"/>
    <property type="molecule type" value="Genomic_DNA"/>
</dbReference>